<evidence type="ECO:0000256" key="2">
    <source>
        <dbReference type="SAM" id="Phobius"/>
    </source>
</evidence>
<protein>
    <recommendedName>
        <fullName evidence="5">MARVEL domain-containing protein</fullName>
    </recommendedName>
</protein>
<feature type="compositionally biased region" description="Polar residues" evidence="1">
    <location>
        <begin position="1"/>
        <end position="15"/>
    </location>
</feature>
<keyword evidence="2" id="KW-0472">Membrane</keyword>
<feature type="compositionally biased region" description="Low complexity" evidence="1">
    <location>
        <begin position="32"/>
        <end position="62"/>
    </location>
</feature>
<evidence type="ECO:0008006" key="5">
    <source>
        <dbReference type="Google" id="ProtNLM"/>
    </source>
</evidence>
<sequence>MSQPTTTAGPSTTEQPRPVPSSPQTPAPHSPVSPVSTPSAPAAPSPTATNNAAPAVTPTNAPDQGTATTERTPRKPFFRFEEQFWPWKLGLRILALICGIVGMSTIIWVGVDEGKWSNSDDDYYSGNSWIGALSIPLICSVIFNAIVILVLLFSKRPIHPGAAVGVDLILWLTLVVTGFFCTYAYYSIGWDYDNSSSSYYGNYSSDGESYRSEYYCGSDDYLYNPSDRTCTYSPSACPGYDSCEQRDAYDASRYRRRVLWAGAVFTWLCLVLHFILFVWACVDTHRRNAAKETATARMAAERIVQEMIATGQLVRPAPVFMRPQHPQGPMMEQQQQQRPLPPIQEYYTPEPRGNAAGKAPEQV</sequence>
<feature type="transmembrane region" description="Helical" evidence="2">
    <location>
        <begin position="258"/>
        <end position="282"/>
    </location>
</feature>
<feature type="region of interest" description="Disordered" evidence="1">
    <location>
        <begin position="1"/>
        <end position="73"/>
    </location>
</feature>
<keyword evidence="2" id="KW-0812">Transmembrane</keyword>
<feature type="transmembrane region" description="Helical" evidence="2">
    <location>
        <begin position="129"/>
        <end position="153"/>
    </location>
</feature>
<feature type="transmembrane region" description="Helical" evidence="2">
    <location>
        <begin position="89"/>
        <end position="109"/>
    </location>
</feature>
<reference evidence="3" key="1">
    <citation type="submission" date="2020-04" db="EMBL/GenBank/DDBJ databases">
        <title>Genome Assembly and Annotation of Botryosphaeria dothidea sdau 11-99, a Latent Pathogen of Apple Fruit Ring Rot in China.</title>
        <authorList>
            <person name="Yu C."/>
            <person name="Diao Y."/>
            <person name="Lu Q."/>
            <person name="Zhao J."/>
            <person name="Cui S."/>
            <person name="Peng C."/>
            <person name="He B."/>
            <person name="Liu H."/>
        </authorList>
    </citation>
    <scope>NUCLEOTIDE SEQUENCE [LARGE SCALE GENOMIC DNA]</scope>
    <source>
        <strain evidence="3">Sdau11-99</strain>
    </source>
</reference>
<dbReference type="EMBL" id="WWBZ02000002">
    <property type="protein sequence ID" value="KAF4312667.1"/>
    <property type="molecule type" value="Genomic_DNA"/>
</dbReference>
<evidence type="ECO:0000256" key="1">
    <source>
        <dbReference type="SAM" id="MobiDB-lite"/>
    </source>
</evidence>
<name>A0A8H4J6I1_9PEZI</name>
<keyword evidence="4" id="KW-1185">Reference proteome</keyword>
<evidence type="ECO:0000313" key="3">
    <source>
        <dbReference type="EMBL" id="KAF4312667.1"/>
    </source>
</evidence>
<keyword evidence="2" id="KW-1133">Transmembrane helix</keyword>
<accession>A0A8H4J6I1</accession>
<gene>
    <name evidence="3" type="ORF">GTA08_BOTSDO11733</name>
</gene>
<feature type="region of interest" description="Disordered" evidence="1">
    <location>
        <begin position="324"/>
        <end position="363"/>
    </location>
</feature>
<dbReference type="Proteomes" id="UP000572817">
    <property type="component" value="Unassembled WGS sequence"/>
</dbReference>
<proteinExistence type="predicted"/>
<feature type="compositionally biased region" description="Low complexity" evidence="1">
    <location>
        <begin position="324"/>
        <end position="338"/>
    </location>
</feature>
<feature type="transmembrane region" description="Helical" evidence="2">
    <location>
        <begin position="165"/>
        <end position="186"/>
    </location>
</feature>
<dbReference type="AlphaFoldDB" id="A0A8H4J6I1"/>
<evidence type="ECO:0000313" key="4">
    <source>
        <dbReference type="Proteomes" id="UP000572817"/>
    </source>
</evidence>
<feature type="compositionally biased region" description="Pro residues" evidence="1">
    <location>
        <begin position="17"/>
        <end position="31"/>
    </location>
</feature>
<comment type="caution">
    <text evidence="3">The sequence shown here is derived from an EMBL/GenBank/DDBJ whole genome shotgun (WGS) entry which is preliminary data.</text>
</comment>
<organism evidence="3 4">
    <name type="scientific">Botryosphaeria dothidea</name>
    <dbReference type="NCBI Taxonomy" id="55169"/>
    <lineage>
        <taxon>Eukaryota</taxon>
        <taxon>Fungi</taxon>
        <taxon>Dikarya</taxon>
        <taxon>Ascomycota</taxon>
        <taxon>Pezizomycotina</taxon>
        <taxon>Dothideomycetes</taxon>
        <taxon>Dothideomycetes incertae sedis</taxon>
        <taxon>Botryosphaeriales</taxon>
        <taxon>Botryosphaeriaceae</taxon>
        <taxon>Botryosphaeria</taxon>
    </lineage>
</organism>
<dbReference type="OrthoDB" id="5279542at2759"/>